<dbReference type="AlphaFoldDB" id="A0A060CLH1"/>
<protein>
    <submittedName>
        <fullName evidence="2">CAZy families CBM11|GH3 protein</fullName>
    </submittedName>
</protein>
<evidence type="ECO:0000256" key="1">
    <source>
        <dbReference type="ARBA" id="ARBA00022801"/>
    </source>
</evidence>
<reference evidence="2" key="1">
    <citation type="journal article" date="2013" name="Environ. Microbiol.">
        <title>Seasonally variable intestinal metagenomes of the red palm weevil (Rhynchophorus ferrugineus).</title>
        <authorList>
            <person name="Jia S."/>
            <person name="Zhang X."/>
            <person name="Zhang G."/>
            <person name="Yin A."/>
            <person name="Zhang S."/>
            <person name="Li F."/>
            <person name="Wang L."/>
            <person name="Zhao D."/>
            <person name="Yun Q."/>
            <person name="Tala"/>
            <person name="Wang J."/>
            <person name="Sun G."/>
            <person name="Baabdullah M."/>
            <person name="Yu X."/>
            <person name="Hu S."/>
            <person name="Al-Mssallem I.S."/>
            <person name="Yu J."/>
        </authorList>
    </citation>
    <scope>NUCLEOTIDE SEQUENCE</scope>
</reference>
<sequence>MVLTAEPGVRVDRAPTVLVNANGLPYLDSRRPVDRRVEDLLRRMTLTEKIGQMTQAERAAWTPTPAGRPVAARIGAVRRRVDAG</sequence>
<dbReference type="GO" id="GO:0004553">
    <property type="term" value="F:hydrolase activity, hydrolyzing O-glycosyl compounds"/>
    <property type="evidence" value="ECO:0007669"/>
    <property type="project" value="InterPro"/>
</dbReference>
<name>A0A060CLH1_9ACTN</name>
<feature type="non-terminal residue" evidence="2">
    <location>
        <position position="84"/>
    </location>
</feature>
<organism evidence="2">
    <name type="scientific">uncultured Salinispora sp</name>
    <dbReference type="NCBI Taxonomy" id="306594"/>
    <lineage>
        <taxon>Bacteria</taxon>
        <taxon>Bacillati</taxon>
        <taxon>Actinomycetota</taxon>
        <taxon>Actinomycetes</taxon>
        <taxon>Micromonosporales</taxon>
        <taxon>Micromonosporaceae</taxon>
        <taxon>Salinispora</taxon>
        <taxon>environmental samples</taxon>
    </lineage>
</organism>
<dbReference type="Gene3D" id="3.20.20.300">
    <property type="entry name" value="Glycoside hydrolase, family 3, N-terminal domain"/>
    <property type="match status" value="1"/>
</dbReference>
<accession>A0A060CLH1</accession>
<dbReference type="EMBL" id="KF126542">
    <property type="protein sequence ID" value="AIA93890.1"/>
    <property type="molecule type" value="Genomic_DNA"/>
</dbReference>
<proteinExistence type="predicted"/>
<keyword evidence="1" id="KW-0378">Hydrolase</keyword>
<dbReference type="InterPro" id="IPR036962">
    <property type="entry name" value="Glyco_hydro_3_N_sf"/>
</dbReference>
<evidence type="ECO:0000313" key="2">
    <source>
        <dbReference type="EMBL" id="AIA93890.1"/>
    </source>
</evidence>
<dbReference type="GO" id="GO:0005975">
    <property type="term" value="P:carbohydrate metabolic process"/>
    <property type="evidence" value="ECO:0007669"/>
    <property type="project" value="InterPro"/>
</dbReference>
<dbReference type="SUPFAM" id="SSF51445">
    <property type="entry name" value="(Trans)glycosidases"/>
    <property type="match status" value="1"/>
</dbReference>
<dbReference type="InterPro" id="IPR017853">
    <property type="entry name" value="GH"/>
</dbReference>